<sequence length="83" mass="9171">MRSSRVCIVREKGCNQTTLIGLFGPSVTPTCSTRTALSTNRPFIMRLTRFESKQLGVAGGPSAPIRVAWIRPFLHHDDARTVT</sequence>
<proteinExistence type="predicted"/>
<dbReference type="EMBL" id="JARK01001467">
    <property type="protein sequence ID" value="EYB98380.1"/>
    <property type="molecule type" value="Genomic_DNA"/>
</dbReference>
<reference evidence="2" key="1">
    <citation type="journal article" date="2015" name="Nat. Genet.">
        <title>The genome and transcriptome of the zoonotic hookworm Ancylostoma ceylanicum identify infection-specific gene families.</title>
        <authorList>
            <person name="Schwarz E.M."/>
            <person name="Hu Y."/>
            <person name="Antoshechkin I."/>
            <person name="Miller M.M."/>
            <person name="Sternberg P.W."/>
            <person name="Aroian R.V."/>
        </authorList>
    </citation>
    <scope>NUCLEOTIDE SEQUENCE</scope>
    <source>
        <strain evidence="2">HY135</strain>
    </source>
</reference>
<comment type="caution">
    <text evidence="1">The sequence shown here is derived from an EMBL/GenBank/DDBJ whole genome shotgun (WGS) entry which is preliminary data.</text>
</comment>
<evidence type="ECO:0000313" key="1">
    <source>
        <dbReference type="EMBL" id="EYB98380.1"/>
    </source>
</evidence>
<evidence type="ECO:0000313" key="2">
    <source>
        <dbReference type="Proteomes" id="UP000024635"/>
    </source>
</evidence>
<dbReference type="Proteomes" id="UP000024635">
    <property type="component" value="Unassembled WGS sequence"/>
</dbReference>
<name>A0A016T6M8_9BILA</name>
<keyword evidence="2" id="KW-1185">Reference proteome</keyword>
<gene>
    <name evidence="1" type="primary">Acey_s0131.g1591</name>
    <name evidence="1" type="ORF">Y032_0131g1591</name>
</gene>
<dbReference type="AlphaFoldDB" id="A0A016T6M8"/>
<protein>
    <submittedName>
        <fullName evidence="1">Uncharacterized protein</fullName>
    </submittedName>
</protein>
<accession>A0A016T6M8</accession>
<organism evidence="1 2">
    <name type="scientific">Ancylostoma ceylanicum</name>
    <dbReference type="NCBI Taxonomy" id="53326"/>
    <lineage>
        <taxon>Eukaryota</taxon>
        <taxon>Metazoa</taxon>
        <taxon>Ecdysozoa</taxon>
        <taxon>Nematoda</taxon>
        <taxon>Chromadorea</taxon>
        <taxon>Rhabditida</taxon>
        <taxon>Rhabditina</taxon>
        <taxon>Rhabditomorpha</taxon>
        <taxon>Strongyloidea</taxon>
        <taxon>Ancylostomatidae</taxon>
        <taxon>Ancylostomatinae</taxon>
        <taxon>Ancylostoma</taxon>
    </lineage>
</organism>